<comment type="subcellular location">
    <subcellularLocation>
        <location evidence="2">Chromosome</location>
    </subcellularLocation>
    <subcellularLocation>
        <location evidence="1">Nucleus</location>
    </subcellularLocation>
</comment>
<dbReference type="InterPro" id="IPR046341">
    <property type="entry name" value="SET_dom_sf"/>
</dbReference>
<feature type="domain" description="AWS" evidence="10">
    <location>
        <begin position="1"/>
        <end position="34"/>
    </location>
</feature>
<dbReference type="AlphaFoldDB" id="A0A9P4I128"/>
<feature type="non-terminal residue" evidence="11">
    <location>
        <position position="1"/>
    </location>
</feature>
<name>A0A9P4I128_9PEZI</name>
<keyword evidence="7" id="KW-0539">Nucleus</keyword>
<dbReference type="PROSITE" id="PS50280">
    <property type="entry name" value="SET"/>
    <property type="match status" value="1"/>
</dbReference>
<evidence type="ECO:0000313" key="11">
    <source>
        <dbReference type="EMBL" id="KAF2089956.1"/>
    </source>
</evidence>
<keyword evidence="5" id="KW-0808">Transferase</keyword>
<evidence type="ECO:0000256" key="7">
    <source>
        <dbReference type="ARBA" id="ARBA00023242"/>
    </source>
</evidence>
<proteinExistence type="predicted"/>
<evidence type="ECO:0000259" key="9">
    <source>
        <dbReference type="PROSITE" id="PS50868"/>
    </source>
</evidence>
<evidence type="ECO:0000256" key="2">
    <source>
        <dbReference type="ARBA" id="ARBA00004286"/>
    </source>
</evidence>
<keyword evidence="6" id="KW-0949">S-adenosyl-L-methionine</keyword>
<dbReference type="PROSITE" id="PS51215">
    <property type="entry name" value="AWS"/>
    <property type="match status" value="1"/>
</dbReference>
<evidence type="ECO:0000256" key="5">
    <source>
        <dbReference type="ARBA" id="ARBA00022679"/>
    </source>
</evidence>
<evidence type="ECO:0000256" key="3">
    <source>
        <dbReference type="ARBA" id="ARBA00022454"/>
    </source>
</evidence>
<dbReference type="Proteomes" id="UP000799776">
    <property type="component" value="Unassembled WGS sequence"/>
</dbReference>
<feature type="domain" description="SET" evidence="8">
    <location>
        <begin position="51"/>
        <end position="166"/>
    </location>
</feature>
<evidence type="ECO:0000256" key="1">
    <source>
        <dbReference type="ARBA" id="ARBA00004123"/>
    </source>
</evidence>
<feature type="domain" description="Post-SET" evidence="9">
    <location>
        <begin position="172"/>
        <end position="188"/>
    </location>
</feature>
<dbReference type="OrthoDB" id="422362at2759"/>
<keyword evidence="3" id="KW-0158">Chromosome</keyword>
<dbReference type="InterPro" id="IPR001214">
    <property type="entry name" value="SET_dom"/>
</dbReference>
<evidence type="ECO:0000256" key="6">
    <source>
        <dbReference type="ARBA" id="ARBA00022691"/>
    </source>
</evidence>
<dbReference type="PROSITE" id="PS50868">
    <property type="entry name" value="POST_SET"/>
    <property type="match status" value="1"/>
</dbReference>
<protein>
    <submittedName>
        <fullName evidence="11">SET domain-containing protein</fullName>
    </submittedName>
</protein>
<dbReference type="GO" id="GO:0005694">
    <property type="term" value="C:chromosome"/>
    <property type="evidence" value="ECO:0007669"/>
    <property type="project" value="UniProtKB-SubCell"/>
</dbReference>
<evidence type="ECO:0000259" key="10">
    <source>
        <dbReference type="PROSITE" id="PS51215"/>
    </source>
</evidence>
<dbReference type="GO" id="GO:0042054">
    <property type="term" value="F:histone methyltransferase activity"/>
    <property type="evidence" value="ECO:0007669"/>
    <property type="project" value="InterPro"/>
</dbReference>
<accession>A0A9P4I128</accession>
<feature type="non-terminal residue" evidence="11">
    <location>
        <position position="189"/>
    </location>
</feature>
<dbReference type="Gene3D" id="2.170.270.10">
    <property type="entry name" value="SET domain"/>
    <property type="match status" value="1"/>
</dbReference>
<dbReference type="GO" id="GO:0032259">
    <property type="term" value="P:methylation"/>
    <property type="evidence" value="ECO:0007669"/>
    <property type="project" value="UniProtKB-KW"/>
</dbReference>
<evidence type="ECO:0000313" key="12">
    <source>
        <dbReference type="Proteomes" id="UP000799776"/>
    </source>
</evidence>
<reference evidence="11" key="1">
    <citation type="journal article" date="2020" name="Stud. Mycol.">
        <title>101 Dothideomycetes genomes: a test case for predicting lifestyles and emergence of pathogens.</title>
        <authorList>
            <person name="Haridas S."/>
            <person name="Albert R."/>
            <person name="Binder M."/>
            <person name="Bloem J."/>
            <person name="Labutti K."/>
            <person name="Salamov A."/>
            <person name="Andreopoulos B."/>
            <person name="Baker S."/>
            <person name="Barry K."/>
            <person name="Bills G."/>
            <person name="Bluhm B."/>
            <person name="Cannon C."/>
            <person name="Castanera R."/>
            <person name="Culley D."/>
            <person name="Daum C."/>
            <person name="Ezra D."/>
            <person name="Gonzalez J."/>
            <person name="Henrissat B."/>
            <person name="Kuo A."/>
            <person name="Liang C."/>
            <person name="Lipzen A."/>
            <person name="Lutzoni F."/>
            <person name="Magnuson J."/>
            <person name="Mondo S."/>
            <person name="Nolan M."/>
            <person name="Ohm R."/>
            <person name="Pangilinan J."/>
            <person name="Park H.-J."/>
            <person name="Ramirez L."/>
            <person name="Alfaro M."/>
            <person name="Sun H."/>
            <person name="Tritt A."/>
            <person name="Yoshinaga Y."/>
            <person name="Zwiers L.-H."/>
            <person name="Turgeon B."/>
            <person name="Goodwin S."/>
            <person name="Spatafora J."/>
            <person name="Crous P."/>
            <person name="Grigoriev I."/>
        </authorList>
    </citation>
    <scope>NUCLEOTIDE SEQUENCE</scope>
    <source>
        <strain evidence="11">CBS 121410</strain>
    </source>
</reference>
<dbReference type="SUPFAM" id="SSF82199">
    <property type="entry name" value="SET domain"/>
    <property type="match status" value="1"/>
</dbReference>
<dbReference type="PANTHER" id="PTHR22884">
    <property type="entry name" value="SET DOMAIN PROTEINS"/>
    <property type="match status" value="1"/>
</dbReference>
<dbReference type="InterPro" id="IPR006560">
    <property type="entry name" value="AWS_dom"/>
</dbReference>
<dbReference type="InterPro" id="IPR003616">
    <property type="entry name" value="Post-SET_dom"/>
</dbReference>
<keyword evidence="12" id="KW-1185">Reference proteome</keyword>
<dbReference type="GO" id="GO:0005634">
    <property type="term" value="C:nucleus"/>
    <property type="evidence" value="ECO:0007669"/>
    <property type="project" value="UniProtKB-SubCell"/>
</dbReference>
<evidence type="ECO:0000256" key="4">
    <source>
        <dbReference type="ARBA" id="ARBA00022603"/>
    </source>
</evidence>
<evidence type="ECO:0000259" key="8">
    <source>
        <dbReference type="PROSITE" id="PS50280"/>
    </source>
</evidence>
<gene>
    <name evidence="11" type="ORF">K490DRAFT_1792</name>
</gene>
<dbReference type="InterPro" id="IPR050777">
    <property type="entry name" value="SET2_Histone-Lys_MeTrsfase"/>
</dbReference>
<comment type="caution">
    <text evidence="11">The sequence shown here is derived from an EMBL/GenBank/DDBJ whole genome shotgun (WGS) entry which is preliminary data.</text>
</comment>
<sequence length="189" mass="21770">CDAQCYNRCTNTECNSKNCIIGPDCGNRAFADLAMRAKSAARTDMGRLYDLGVEVMETKDRGRGVRAMRAFEKDQVIMEYIGEIITQTESDRRVKNDYKDHRCFYLMTFHQKLIIDGYRGNVARFVNHSCEPNCRMEKWMVNGDLRMALFANRLIMTGEELTWNYSFESYGKEQECLCGARTCRGAIGK</sequence>
<dbReference type="EMBL" id="ML978713">
    <property type="protein sequence ID" value="KAF2089956.1"/>
    <property type="molecule type" value="Genomic_DNA"/>
</dbReference>
<dbReference type="SMART" id="SM00317">
    <property type="entry name" value="SET"/>
    <property type="match status" value="1"/>
</dbReference>
<keyword evidence="4" id="KW-0489">Methyltransferase</keyword>
<dbReference type="Pfam" id="PF00856">
    <property type="entry name" value="SET"/>
    <property type="match status" value="1"/>
</dbReference>
<organism evidence="11 12">
    <name type="scientific">Saccharata proteae CBS 121410</name>
    <dbReference type="NCBI Taxonomy" id="1314787"/>
    <lineage>
        <taxon>Eukaryota</taxon>
        <taxon>Fungi</taxon>
        <taxon>Dikarya</taxon>
        <taxon>Ascomycota</taxon>
        <taxon>Pezizomycotina</taxon>
        <taxon>Dothideomycetes</taxon>
        <taxon>Dothideomycetes incertae sedis</taxon>
        <taxon>Botryosphaeriales</taxon>
        <taxon>Saccharataceae</taxon>
        <taxon>Saccharata</taxon>
    </lineage>
</organism>